<protein>
    <recommendedName>
        <fullName evidence="4">SUEL-type lectin domain-containing protein</fullName>
    </recommendedName>
</protein>
<name>A0AAW0PXE4_9GOBI</name>
<keyword evidence="6" id="KW-1185">Reference proteome</keyword>
<evidence type="ECO:0000256" key="3">
    <source>
        <dbReference type="SAM" id="MobiDB-lite"/>
    </source>
</evidence>
<reference evidence="6" key="1">
    <citation type="submission" date="2024-04" db="EMBL/GenBank/DDBJ databases">
        <title>Salinicola lusitanus LLJ914,a marine bacterium isolated from the Okinawa Trough.</title>
        <authorList>
            <person name="Li J."/>
        </authorList>
    </citation>
    <scope>NUCLEOTIDE SEQUENCE [LARGE SCALE GENOMIC DNA]</scope>
</reference>
<dbReference type="AlphaFoldDB" id="A0AAW0PXE4"/>
<feature type="region of interest" description="Disordered" evidence="3">
    <location>
        <begin position="14"/>
        <end position="35"/>
    </location>
</feature>
<gene>
    <name evidence="5" type="ORF">WMY93_006856</name>
</gene>
<evidence type="ECO:0000313" key="6">
    <source>
        <dbReference type="Proteomes" id="UP001460270"/>
    </source>
</evidence>
<keyword evidence="2" id="KW-0677">Repeat</keyword>
<comment type="caution">
    <text evidence="5">The sequence shown here is derived from an EMBL/GenBank/DDBJ whole genome shotgun (WGS) entry which is preliminary data.</text>
</comment>
<dbReference type="Proteomes" id="UP001460270">
    <property type="component" value="Unassembled WGS sequence"/>
</dbReference>
<dbReference type="InterPro" id="IPR000922">
    <property type="entry name" value="Lectin_gal-bd_dom"/>
</dbReference>
<dbReference type="Pfam" id="PF02140">
    <property type="entry name" value="SUEL_Lectin"/>
    <property type="match status" value="1"/>
</dbReference>
<evidence type="ECO:0000256" key="2">
    <source>
        <dbReference type="ARBA" id="ARBA00022737"/>
    </source>
</evidence>
<feature type="domain" description="SUEL-type lectin" evidence="4">
    <location>
        <begin position="85"/>
        <end position="165"/>
    </location>
</feature>
<evidence type="ECO:0000313" key="5">
    <source>
        <dbReference type="EMBL" id="KAK7930461.1"/>
    </source>
</evidence>
<dbReference type="EMBL" id="JBBPFD010000004">
    <property type="protein sequence ID" value="KAK7930461.1"/>
    <property type="molecule type" value="Genomic_DNA"/>
</dbReference>
<sequence>MALMLIHTEDINTMNDQEESDELASTVTRPEPSRWFSPDPNSTMKLFSLCAAVAAACLLLDAGVVGLMMTTCGPHRNGLPNVHRLACETGVIKVTSSFFGRRDTRTCATGRESESKVTDCSLDSALALVSKTCNGKKVCEVNENSFERDPCEGVFKYIVSEYTCIPAIHLIACDQNMAHLECHSVFVCSFGPRIKVLSADFGRSDSTICTLGREASELQNTQCDGQQNRAVRINKANLGYGCDGVSQYLDLLYTCQGPGASAN</sequence>
<dbReference type="PROSITE" id="PS50228">
    <property type="entry name" value="SUEL_LECTIN"/>
    <property type="match status" value="1"/>
</dbReference>
<dbReference type="Gene3D" id="2.60.120.740">
    <property type="match status" value="2"/>
</dbReference>
<organism evidence="5 6">
    <name type="scientific">Mugilogobius chulae</name>
    <name type="common">yellowstripe goby</name>
    <dbReference type="NCBI Taxonomy" id="88201"/>
    <lineage>
        <taxon>Eukaryota</taxon>
        <taxon>Metazoa</taxon>
        <taxon>Chordata</taxon>
        <taxon>Craniata</taxon>
        <taxon>Vertebrata</taxon>
        <taxon>Euteleostomi</taxon>
        <taxon>Actinopterygii</taxon>
        <taxon>Neopterygii</taxon>
        <taxon>Teleostei</taxon>
        <taxon>Neoteleostei</taxon>
        <taxon>Acanthomorphata</taxon>
        <taxon>Gobiaria</taxon>
        <taxon>Gobiiformes</taxon>
        <taxon>Gobioidei</taxon>
        <taxon>Gobiidae</taxon>
        <taxon>Gobionellinae</taxon>
        <taxon>Mugilogobius</taxon>
    </lineage>
</organism>
<keyword evidence="1" id="KW-0430">Lectin</keyword>
<accession>A0AAW0PXE4</accession>
<evidence type="ECO:0000256" key="1">
    <source>
        <dbReference type="ARBA" id="ARBA00022734"/>
    </source>
</evidence>
<proteinExistence type="predicted"/>
<dbReference type="PANTHER" id="PTHR46780">
    <property type="entry name" value="PROTEIN EVA-1"/>
    <property type="match status" value="1"/>
</dbReference>
<evidence type="ECO:0000259" key="4">
    <source>
        <dbReference type="PROSITE" id="PS50228"/>
    </source>
</evidence>
<dbReference type="GO" id="GO:0030246">
    <property type="term" value="F:carbohydrate binding"/>
    <property type="evidence" value="ECO:0007669"/>
    <property type="project" value="UniProtKB-KW"/>
</dbReference>
<dbReference type="InterPro" id="IPR043159">
    <property type="entry name" value="Lectin_gal-bd_sf"/>
</dbReference>